<dbReference type="EMBL" id="UGVL01000001">
    <property type="protein sequence ID" value="SUE33920.1"/>
    <property type="molecule type" value="Genomic_DNA"/>
</dbReference>
<evidence type="ECO:0000313" key="1">
    <source>
        <dbReference type="EMBL" id="SUE33920.1"/>
    </source>
</evidence>
<dbReference type="InterPro" id="IPR036412">
    <property type="entry name" value="HAD-like_sf"/>
</dbReference>
<dbReference type="Proteomes" id="UP000255233">
    <property type="component" value="Unassembled WGS sequence"/>
</dbReference>
<dbReference type="SFLD" id="SFLDG01144">
    <property type="entry name" value="C2.B.4:_PGP_Like"/>
    <property type="match status" value="1"/>
</dbReference>
<dbReference type="OrthoDB" id="9814970at2"/>
<dbReference type="PANTHER" id="PTHR10000">
    <property type="entry name" value="PHOSPHOSERINE PHOSPHATASE"/>
    <property type="match status" value="1"/>
</dbReference>
<dbReference type="SUPFAM" id="SSF56784">
    <property type="entry name" value="HAD-like"/>
    <property type="match status" value="1"/>
</dbReference>
<dbReference type="GO" id="GO:0016853">
    <property type="term" value="F:isomerase activity"/>
    <property type="evidence" value="ECO:0007669"/>
    <property type="project" value="UniProtKB-KW"/>
</dbReference>
<dbReference type="RefSeq" id="WP_027290207.1">
    <property type="nucleotide sequence ID" value="NZ_UGVL01000001.1"/>
</dbReference>
<dbReference type="GO" id="GO:0005829">
    <property type="term" value="C:cytosol"/>
    <property type="evidence" value="ECO:0007669"/>
    <property type="project" value="TreeGrafter"/>
</dbReference>
<keyword evidence="1" id="KW-0413">Isomerase</keyword>
<accession>A0A379MSQ4</accession>
<dbReference type="SFLD" id="SFLDG01140">
    <property type="entry name" value="C2.B:_Phosphomannomutase_and_P"/>
    <property type="match status" value="1"/>
</dbReference>
<dbReference type="Gene3D" id="3.40.50.1000">
    <property type="entry name" value="HAD superfamily/HAD-like"/>
    <property type="match status" value="1"/>
</dbReference>
<name>A0A379MSQ4_9BACT</name>
<dbReference type="PROSITE" id="PS01228">
    <property type="entry name" value="COF_1"/>
    <property type="match status" value="1"/>
</dbReference>
<proteinExistence type="predicted"/>
<dbReference type="InterPro" id="IPR000150">
    <property type="entry name" value="Cof"/>
</dbReference>
<dbReference type="GO" id="GO:0000287">
    <property type="term" value="F:magnesium ion binding"/>
    <property type="evidence" value="ECO:0007669"/>
    <property type="project" value="TreeGrafter"/>
</dbReference>
<dbReference type="AlphaFoldDB" id="A0A379MSQ4"/>
<protein>
    <submittedName>
        <fullName evidence="1">Bifunctional phosphatase/peptidyl-prolyl cis-trans isomerase</fullName>
    </submittedName>
</protein>
<dbReference type="NCBIfam" id="TIGR00099">
    <property type="entry name" value="Cof-subfamily"/>
    <property type="match status" value="1"/>
</dbReference>
<dbReference type="SFLD" id="SFLDS00003">
    <property type="entry name" value="Haloacid_Dehalogenase"/>
    <property type="match status" value="1"/>
</dbReference>
<dbReference type="PROSITE" id="PS01229">
    <property type="entry name" value="COF_2"/>
    <property type="match status" value="1"/>
</dbReference>
<dbReference type="GO" id="GO:0016791">
    <property type="term" value="F:phosphatase activity"/>
    <property type="evidence" value="ECO:0007669"/>
    <property type="project" value="UniProtKB-ARBA"/>
</dbReference>
<dbReference type="Gene3D" id="3.30.1240.10">
    <property type="match status" value="1"/>
</dbReference>
<evidence type="ECO:0000313" key="2">
    <source>
        <dbReference type="Proteomes" id="UP000255233"/>
    </source>
</evidence>
<reference evidence="1 2" key="1">
    <citation type="submission" date="2018-06" db="EMBL/GenBank/DDBJ databases">
        <authorList>
            <consortium name="Pathogen Informatics"/>
            <person name="Doyle S."/>
        </authorList>
    </citation>
    <scope>NUCLEOTIDE SEQUENCE [LARGE SCALE GENOMIC DNA]</scope>
    <source>
        <strain evidence="1 2">NCTC11190</strain>
    </source>
</reference>
<gene>
    <name evidence="1" type="ORF">NCTC11190_01134</name>
</gene>
<keyword evidence="2" id="KW-1185">Reference proteome</keyword>
<dbReference type="InterPro" id="IPR023214">
    <property type="entry name" value="HAD_sf"/>
</dbReference>
<organism evidence="1 2">
    <name type="scientific">Rikenella microfusus</name>
    <dbReference type="NCBI Taxonomy" id="28139"/>
    <lineage>
        <taxon>Bacteria</taxon>
        <taxon>Pseudomonadati</taxon>
        <taxon>Bacteroidota</taxon>
        <taxon>Bacteroidia</taxon>
        <taxon>Bacteroidales</taxon>
        <taxon>Rikenellaceae</taxon>
        <taxon>Rikenella</taxon>
    </lineage>
</organism>
<dbReference type="PANTHER" id="PTHR10000:SF25">
    <property type="entry name" value="PHOSPHATASE YKRA-RELATED"/>
    <property type="match status" value="1"/>
</dbReference>
<dbReference type="Pfam" id="PF08282">
    <property type="entry name" value="Hydrolase_3"/>
    <property type="match status" value="1"/>
</dbReference>
<dbReference type="STRING" id="880526.GCA_000427365_00313"/>
<sequence length="264" mass="29074">MIKAIFFDIDGTLVSFRTHGIPSSARQALDELRGKGIRLFIASGRHPLDIFPVLDFPFDGYVTLNGGYCLAGRDEVIFRRGIASADIERMIRWQQGPEPFACVLAGEKGMCINFVNERVTRVRKMVETENLAVVVPFDEWSAAARRGVLQLIAFFSPDEEPRLMREVFPDCRAMRWSPLFADVVPAGVSKAEGIDRMLARFGIGLDEAMAFGDGGNDIPMLRHVGTSVAMGNAAPEVKQAADYVTTSVDDHGIARALRHFGLIA</sequence>